<dbReference type="RefSeq" id="WP_180335753.1">
    <property type="nucleotide sequence ID" value="NZ_MVDD01000014.1"/>
</dbReference>
<dbReference type="AlphaFoldDB" id="A0A2N3HTR7"/>
<dbReference type="EMBL" id="MVDD01000014">
    <property type="protein sequence ID" value="PKQ61437.1"/>
    <property type="molecule type" value="Genomic_DNA"/>
</dbReference>
<organism evidence="1 2">
    <name type="scientific">Labilibaculum filiforme</name>
    <dbReference type="NCBI Taxonomy" id="1940526"/>
    <lineage>
        <taxon>Bacteria</taxon>
        <taxon>Pseudomonadati</taxon>
        <taxon>Bacteroidota</taxon>
        <taxon>Bacteroidia</taxon>
        <taxon>Marinilabiliales</taxon>
        <taxon>Marinifilaceae</taxon>
        <taxon>Labilibaculum</taxon>
    </lineage>
</organism>
<evidence type="ECO:0008006" key="3">
    <source>
        <dbReference type="Google" id="ProtNLM"/>
    </source>
</evidence>
<sequence length="286" mass="33389">MTNLQFWSKVKISIPNKLSGMPADMIYDPIRNQSRKRYPWDRDFEYEQEEEEYTPFPISPKVYHFHPIAFVEQMRRMEDDPSLIWGLKFTKEERQKVIEIANGLWGEDREIEMANNLMAVFAWESGGTFRTDAPNLANSGGTGLIQFMPPTAKGLLGKEITIETVYNYWGKKKTLKRVKEFADMTVVEQLGYVGKYFKPLKGKTVEFVDFYLQVLFPISSGKPDHIVFSKDGKGLDKQESIYLQSLRKDAYEPNKGMDLDKDGKMWKKEIKKSVQKYLKEGEKYRN</sequence>
<comment type="caution">
    <text evidence="1">The sequence shown here is derived from an EMBL/GenBank/DDBJ whole genome shotgun (WGS) entry which is preliminary data.</text>
</comment>
<accession>A0A2N3HTR7</accession>
<dbReference type="CDD" id="cd00442">
    <property type="entry name" value="Lyz-like"/>
    <property type="match status" value="1"/>
</dbReference>
<proteinExistence type="predicted"/>
<evidence type="ECO:0000313" key="2">
    <source>
        <dbReference type="Proteomes" id="UP000233535"/>
    </source>
</evidence>
<reference evidence="1 2" key="1">
    <citation type="journal article" date="2017" name="Front. Microbiol.">
        <title>Labilibaculum manganireducens gen. nov., sp. nov. and Labilibaculum filiforme sp. nov., Novel Bacteroidetes Isolated from Subsurface Sediments of the Baltic Sea.</title>
        <authorList>
            <person name="Vandieken V."/>
            <person name="Marshall I.P."/>
            <person name="Niemann H."/>
            <person name="Engelen B."/>
            <person name="Cypionka H."/>
        </authorList>
    </citation>
    <scope>NUCLEOTIDE SEQUENCE [LARGE SCALE GENOMIC DNA]</scope>
    <source>
        <strain evidence="1 2">59.16B</strain>
    </source>
</reference>
<gene>
    <name evidence="1" type="ORF">BZG02_15910</name>
</gene>
<keyword evidence="2" id="KW-1185">Reference proteome</keyword>
<dbReference type="Proteomes" id="UP000233535">
    <property type="component" value="Unassembled WGS sequence"/>
</dbReference>
<name>A0A2N3HTR7_9BACT</name>
<protein>
    <recommendedName>
        <fullName evidence="3">Transglycosylase SLT domain-containing protein</fullName>
    </recommendedName>
</protein>
<evidence type="ECO:0000313" key="1">
    <source>
        <dbReference type="EMBL" id="PKQ61437.1"/>
    </source>
</evidence>